<keyword evidence="15" id="KW-0812">Transmembrane</keyword>
<evidence type="ECO:0000256" key="6">
    <source>
        <dbReference type="ARBA" id="ARBA00022824"/>
    </source>
</evidence>
<evidence type="ECO:0000256" key="11">
    <source>
        <dbReference type="ARBA" id="ARBA00026112"/>
    </source>
</evidence>
<dbReference type="PANTHER" id="PTHR43550">
    <property type="entry name" value="3-KETODIHYDROSPHINGOSINE REDUCTASE"/>
    <property type="match status" value="1"/>
</dbReference>
<evidence type="ECO:0000313" key="16">
    <source>
        <dbReference type="EMBL" id="KMZ66093.1"/>
    </source>
</evidence>
<protein>
    <recommendedName>
        <fullName evidence="11">3-dehydrosphinganine reductase</fullName>
        <ecNumber evidence="11">1.1.1.102</ecNumber>
    </recommendedName>
    <alternativeName>
        <fullName evidence="14">3-ketodihydrosphingosine reductase</fullName>
    </alternativeName>
    <alternativeName>
        <fullName evidence="13">3-ketosphinganine reductase</fullName>
    </alternativeName>
</protein>
<gene>
    <name evidence="16" type="ORF">ZOSMA_2G01050</name>
</gene>
<feature type="transmembrane region" description="Helical" evidence="15">
    <location>
        <begin position="6"/>
        <end position="22"/>
    </location>
</feature>
<keyword evidence="10" id="KW-0443">Lipid metabolism</keyword>
<evidence type="ECO:0000256" key="15">
    <source>
        <dbReference type="SAM" id="Phobius"/>
    </source>
</evidence>
<dbReference type="GO" id="GO:0030148">
    <property type="term" value="P:sphingolipid biosynthetic process"/>
    <property type="evidence" value="ECO:0000318"/>
    <property type="project" value="GO_Central"/>
</dbReference>
<evidence type="ECO:0000256" key="12">
    <source>
        <dbReference type="ARBA" id="ARBA00050489"/>
    </source>
</evidence>
<accession>A0A0K9PAI2</accession>
<name>A0A0K9PAI2_ZOSMR</name>
<dbReference type="OMA" id="YAGAHPN"/>
<evidence type="ECO:0000256" key="1">
    <source>
        <dbReference type="ARBA" id="ARBA00004240"/>
    </source>
</evidence>
<keyword evidence="5" id="KW-0547">Nucleotide-binding</keyword>
<dbReference type="CDD" id="cd08939">
    <property type="entry name" value="KDSR-like_SDR_c"/>
    <property type="match status" value="1"/>
</dbReference>
<dbReference type="STRING" id="29655.A0A0K9PAI2"/>
<organism evidence="16 17">
    <name type="scientific">Zostera marina</name>
    <name type="common">Eelgrass</name>
    <dbReference type="NCBI Taxonomy" id="29655"/>
    <lineage>
        <taxon>Eukaryota</taxon>
        <taxon>Viridiplantae</taxon>
        <taxon>Streptophyta</taxon>
        <taxon>Embryophyta</taxon>
        <taxon>Tracheophyta</taxon>
        <taxon>Spermatophyta</taxon>
        <taxon>Magnoliopsida</taxon>
        <taxon>Liliopsida</taxon>
        <taxon>Zosteraceae</taxon>
        <taxon>Zostera</taxon>
    </lineage>
</organism>
<dbReference type="AlphaFoldDB" id="A0A0K9PAI2"/>
<dbReference type="InterPro" id="IPR036291">
    <property type="entry name" value="NAD(P)-bd_dom_sf"/>
</dbReference>
<dbReference type="GO" id="GO:0000166">
    <property type="term" value="F:nucleotide binding"/>
    <property type="evidence" value="ECO:0007669"/>
    <property type="project" value="UniProtKB-KW"/>
</dbReference>
<dbReference type="PANTHER" id="PTHR43550:SF3">
    <property type="entry name" value="3-KETODIHYDROSPHINGOSINE REDUCTASE"/>
    <property type="match status" value="1"/>
</dbReference>
<evidence type="ECO:0000256" key="2">
    <source>
        <dbReference type="ARBA" id="ARBA00004760"/>
    </source>
</evidence>
<evidence type="ECO:0000313" key="17">
    <source>
        <dbReference type="Proteomes" id="UP000036987"/>
    </source>
</evidence>
<comment type="pathway">
    <text evidence="3">Sphingolipid metabolism.</text>
</comment>
<evidence type="ECO:0000256" key="9">
    <source>
        <dbReference type="ARBA" id="ARBA00023002"/>
    </source>
</evidence>
<dbReference type="GO" id="GO:0047560">
    <property type="term" value="F:3-dehydrosphinganine reductase activity"/>
    <property type="evidence" value="ECO:0000318"/>
    <property type="project" value="GO_Central"/>
</dbReference>
<keyword evidence="17" id="KW-1185">Reference proteome</keyword>
<dbReference type="GO" id="GO:0006666">
    <property type="term" value="P:3-keto-sphinganine metabolic process"/>
    <property type="evidence" value="ECO:0000318"/>
    <property type="project" value="GO_Central"/>
</dbReference>
<keyword evidence="15" id="KW-0472">Membrane</keyword>
<keyword evidence="7" id="KW-0521">NADP</keyword>
<dbReference type="InterPro" id="IPR020904">
    <property type="entry name" value="Sc_DH/Rdtase_CS"/>
</dbReference>
<keyword evidence="8" id="KW-0746">Sphingolipid metabolism</keyword>
<comment type="pathway">
    <text evidence="2">Lipid metabolism; sphingolipid metabolism.</text>
</comment>
<evidence type="ECO:0000256" key="8">
    <source>
        <dbReference type="ARBA" id="ARBA00022919"/>
    </source>
</evidence>
<dbReference type="InterPro" id="IPR045022">
    <property type="entry name" value="KDSR-like"/>
</dbReference>
<dbReference type="EMBL" id="LFYR01000981">
    <property type="protein sequence ID" value="KMZ66093.1"/>
    <property type="molecule type" value="Genomic_DNA"/>
</dbReference>
<dbReference type="Pfam" id="PF00106">
    <property type="entry name" value="adh_short"/>
    <property type="match status" value="1"/>
</dbReference>
<evidence type="ECO:0000256" key="3">
    <source>
        <dbReference type="ARBA" id="ARBA00004991"/>
    </source>
</evidence>
<dbReference type="InterPro" id="IPR002347">
    <property type="entry name" value="SDR_fam"/>
</dbReference>
<reference evidence="17" key="1">
    <citation type="journal article" date="2016" name="Nature">
        <title>The genome of the seagrass Zostera marina reveals angiosperm adaptation to the sea.</title>
        <authorList>
            <person name="Olsen J.L."/>
            <person name="Rouze P."/>
            <person name="Verhelst B."/>
            <person name="Lin Y.-C."/>
            <person name="Bayer T."/>
            <person name="Collen J."/>
            <person name="Dattolo E."/>
            <person name="De Paoli E."/>
            <person name="Dittami S."/>
            <person name="Maumus F."/>
            <person name="Michel G."/>
            <person name="Kersting A."/>
            <person name="Lauritano C."/>
            <person name="Lohaus R."/>
            <person name="Toepel M."/>
            <person name="Tonon T."/>
            <person name="Vanneste K."/>
            <person name="Amirebrahimi M."/>
            <person name="Brakel J."/>
            <person name="Bostroem C."/>
            <person name="Chovatia M."/>
            <person name="Grimwood J."/>
            <person name="Jenkins J.W."/>
            <person name="Jueterbock A."/>
            <person name="Mraz A."/>
            <person name="Stam W.T."/>
            <person name="Tice H."/>
            <person name="Bornberg-Bauer E."/>
            <person name="Green P.J."/>
            <person name="Pearson G.A."/>
            <person name="Procaccini G."/>
            <person name="Duarte C.M."/>
            <person name="Schmutz J."/>
            <person name="Reusch T.B.H."/>
            <person name="Van de Peer Y."/>
        </authorList>
    </citation>
    <scope>NUCLEOTIDE SEQUENCE [LARGE SCALE GENOMIC DNA]</scope>
    <source>
        <strain evidence="17">cv. Finnish</strain>
    </source>
</reference>
<dbReference type="OrthoDB" id="37659at2759"/>
<comment type="catalytic activity">
    <reaction evidence="12">
        <text>sphinganine + NADP(+) = 3-oxosphinganine + NADPH + H(+)</text>
        <dbReference type="Rhea" id="RHEA:22640"/>
        <dbReference type="ChEBI" id="CHEBI:15378"/>
        <dbReference type="ChEBI" id="CHEBI:57783"/>
        <dbReference type="ChEBI" id="CHEBI:57817"/>
        <dbReference type="ChEBI" id="CHEBI:58299"/>
        <dbReference type="ChEBI" id="CHEBI:58349"/>
        <dbReference type="EC" id="1.1.1.102"/>
    </reaction>
</comment>
<proteinExistence type="inferred from homology"/>
<dbReference type="PRINTS" id="PR00081">
    <property type="entry name" value="GDHRDH"/>
</dbReference>
<keyword evidence="6" id="KW-0256">Endoplasmic reticulum</keyword>
<evidence type="ECO:0000256" key="4">
    <source>
        <dbReference type="ARBA" id="ARBA00006484"/>
    </source>
</evidence>
<feature type="transmembrane region" description="Helical" evidence="15">
    <location>
        <begin position="285"/>
        <end position="313"/>
    </location>
</feature>
<comment type="similarity">
    <text evidence="4">Belongs to the short-chain dehydrogenases/reductases (SDR) family.</text>
</comment>
<comment type="caution">
    <text evidence="16">The sequence shown here is derived from an EMBL/GenBank/DDBJ whole genome shotgun (WGS) entry which is preliminary data.</text>
</comment>
<evidence type="ECO:0000256" key="14">
    <source>
        <dbReference type="ARBA" id="ARBA00083783"/>
    </source>
</evidence>
<dbReference type="Proteomes" id="UP000036987">
    <property type="component" value="Unassembled WGS sequence"/>
</dbReference>
<comment type="subcellular location">
    <subcellularLocation>
        <location evidence="1">Endoplasmic reticulum</location>
    </subcellularLocation>
</comment>
<dbReference type="GO" id="GO:0005789">
    <property type="term" value="C:endoplasmic reticulum membrane"/>
    <property type="evidence" value="ECO:0000318"/>
    <property type="project" value="GO_Central"/>
</dbReference>
<evidence type="ECO:0000256" key="10">
    <source>
        <dbReference type="ARBA" id="ARBA00023098"/>
    </source>
</evidence>
<dbReference type="SUPFAM" id="SSF51735">
    <property type="entry name" value="NAD(P)-binding Rossmann-fold domains"/>
    <property type="match status" value="1"/>
</dbReference>
<evidence type="ECO:0000256" key="7">
    <source>
        <dbReference type="ARBA" id="ARBA00022857"/>
    </source>
</evidence>
<keyword evidence="15" id="KW-1133">Transmembrane helix</keyword>
<dbReference type="FunFam" id="3.40.50.720:FF:000165">
    <property type="entry name" value="3-ketodihydrosphingosine reductase"/>
    <property type="match status" value="1"/>
</dbReference>
<dbReference type="PROSITE" id="PS00061">
    <property type="entry name" value="ADH_SHORT"/>
    <property type="match status" value="1"/>
</dbReference>
<evidence type="ECO:0000256" key="13">
    <source>
        <dbReference type="ARBA" id="ARBA00081952"/>
    </source>
</evidence>
<sequence>MALIYLLVVVAVLGLSILRFLCRPRPVKIPIKDRHVFITGGSSGIGLALAHRAASAGSRVSILARSVSKLEEAKEDIRNATGVEVAVYSADVRNMEAVRSAIEAAGPIDVLICNQGVYISGELVDVDMNDIKFMLDVNVVGTFHLIKAALPKMKEGSGGSDLPKSIGIISSQAGQIGIYGYAAYSASKFALRGLAEALQQEVISDNIHVSLITPPYTETPGIVEEKKRRPKITNKLAQYSPVMKAEDVAEKVLNGIESGDFIVSCSFIGHILSISTAGLSPQRSYIMAFIELVGISFTRFVGLCYLWICYGIVAKYQSKHLKNSTSTKVAPKKNA</sequence>
<dbReference type="EC" id="1.1.1.102" evidence="11"/>
<keyword evidence="9" id="KW-0560">Oxidoreductase</keyword>
<dbReference type="Gene3D" id="3.40.50.720">
    <property type="entry name" value="NAD(P)-binding Rossmann-like Domain"/>
    <property type="match status" value="1"/>
</dbReference>
<evidence type="ECO:0000256" key="5">
    <source>
        <dbReference type="ARBA" id="ARBA00022741"/>
    </source>
</evidence>